<dbReference type="RefSeq" id="WP_354662956.1">
    <property type="nucleotide sequence ID" value="NZ_JBEXAC010000002.1"/>
</dbReference>
<gene>
    <name evidence="2" type="ORF">ABR189_23600</name>
</gene>
<dbReference type="Gene3D" id="3.20.20.80">
    <property type="entry name" value="Glycosidases"/>
    <property type="match status" value="1"/>
</dbReference>
<dbReference type="CDD" id="cd11578">
    <property type="entry name" value="GH99_GH71_like_1"/>
    <property type="match status" value="1"/>
</dbReference>
<dbReference type="Proteomes" id="UP001549749">
    <property type="component" value="Unassembled WGS sequence"/>
</dbReference>
<evidence type="ECO:0000313" key="3">
    <source>
        <dbReference type="Proteomes" id="UP001549749"/>
    </source>
</evidence>
<dbReference type="EMBL" id="JBEXAC010000002">
    <property type="protein sequence ID" value="MET7000397.1"/>
    <property type="molecule type" value="Genomic_DNA"/>
</dbReference>
<dbReference type="Pfam" id="PF14307">
    <property type="entry name" value="Glyco_tran_WbsX"/>
    <property type="match status" value="1"/>
</dbReference>
<protein>
    <submittedName>
        <fullName evidence="2">Glycoside hydrolase family 99-like domain-containing protein</fullName>
    </submittedName>
</protein>
<comment type="caution">
    <text evidence="2">The sequence shown here is derived from an EMBL/GenBank/DDBJ whole genome shotgun (WGS) entry which is preliminary data.</text>
</comment>
<dbReference type="InterPro" id="IPR032719">
    <property type="entry name" value="WbsX"/>
</dbReference>
<evidence type="ECO:0000256" key="1">
    <source>
        <dbReference type="SAM" id="SignalP"/>
    </source>
</evidence>
<organism evidence="2 3">
    <name type="scientific">Chitinophaga defluvii</name>
    <dbReference type="NCBI Taxonomy" id="3163343"/>
    <lineage>
        <taxon>Bacteria</taxon>
        <taxon>Pseudomonadati</taxon>
        <taxon>Bacteroidota</taxon>
        <taxon>Chitinophagia</taxon>
        <taxon>Chitinophagales</taxon>
        <taxon>Chitinophagaceae</taxon>
        <taxon>Chitinophaga</taxon>
    </lineage>
</organism>
<evidence type="ECO:0000313" key="2">
    <source>
        <dbReference type="EMBL" id="MET7000397.1"/>
    </source>
</evidence>
<accession>A0ABV2TBI3</accession>
<keyword evidence="3" id="KW-1185">Reference proteome</keyword>
<proteinExistence type="predicted"/>
<reference evidence="2 3" key="1">
    <citation type="submission" date="2024-06" db="EMBL/GenBank/DDBJ databases">
        <title>Chitinophaga defluvii sp. nov., isolated from municipal sewage.</title>
        <authorList>
            <person name="Zhang L."/>
        </authorList>
    </citation>
    <scope>NUCLEOTIDE SEQUENCE [LARGE SCALE GENOMIC DNA]</scope>
    <source>
        <strain evidence="2 3">H8</strain>
    </source>
</reference>
<feature type="chain" id="PRO_5045099987" evidence="1">
    <location>
        <begin position="22"/>
        <end position="351"/>
    </location>
</feature>
<name>A0ABV2TBI3_9BACT</name>
<feature type="signal peptide" evidence="1">
    <location>
        <begin position="1"/>
        <end position="21"/>
    </location>
</feature>
<sequence length="351" mass="39042">MRTVLYIAVVCFLMMSCKKEATNLPPDFNHEITPVPITENVNVGAYYYNYSAADWAKKYSNTPVAGEYSALDPAVMAQHRQWADEGGVDFFIFNWNGAATGDPLLKSFITGRNNQVKMVINFNMAHLSATNNSPLTGAKLNTFLNEFKTLATAHFNQAYYYKIDGRPVILISPLNLSANAAASIDYAAVLPVLKEAMSKEGIDLYVIGEITSGWLPPIRYAPAIKAMDAVGLSNWSTDVYDRSVFFNAFSDINWKNWKDSTTNWNVDYVPCIFPGFNDKTMSPASKLYNIGGNAAFYETYCNVAKHNMGSKRIVLINSWNNFQAGTSLEPAKEYGTTYLGVTKAQFKVKVL</sequence>
<keyword evidence="1" id="KW-0732">Signal</keyword>
<dbReference type="PROSITE" id="PS51257">
    <property type="entry name" value="PROKAR_LIPOPROTEIN"/>
    <property type="match status" value="1"/>
</dbReference>